<dbReference type="Proteomes" id="UP001497482">
    <property type="component" value="Chromosome 8"/>
</dbReference>
<name>A0AAV2MHY4_KNICA</name>
<dbReference type="AlphaFoldDB" id="A0AAV2MHY4"/>
<dbReference type="EMBL" id="OZ035830">
    <property type="protein sequence ID" value="CAL1613016.1"/>
    <property type="molecule type" value="Genomic_DNA"/>
</dbReference>
<evidence type="ECO:0000256" key="1">
    <source>
        <dbReference type="SAM" id="MobiDB-lite"/>
    </source>
</evidence>
<reference evidence="2 3" key="1">
    <citation type="submission" date="2024-04" db="EMBL/GenBank/DDBJ databases">
        <authorList>
            <person name="Waldvogel A.-M."/>
            <person name="Schoenle A."/>
        </authorList>
    </citation>
    <scope>NUCLEOTIDE SEQUENCE [LARGE SCALE GENOMIC DNA]</scope>
</reference>
<organism evidence="2 3">
    <name type="scientific">Knipowitschia caucasica</name>
    <name type="common">Caucasian dwarf goby</name>
    <name type="synonym">Pomatoschistus caucasicus</name>
    <dbReference type="NCBI Taxonomy" id="637954"/>
    <lineage>
        <taxon>Eukaryota</taxon>
        <taxon>Metazoa</taxon>
        <taxon>Chordata</taxon>
        <taxon>Craniata</taxon>
        <taxon>Vertebrata</taxon>
        <taxon>Euteleostomi</taxon>
        <taxon>Actinopterygii</taxon>
        <taxon>Neopterygii</taxon>
        <taxon>Teleostei</taxon>
        <taxon>Neoteleostei</taxon>
        <taxon>Acanthomorphata</taxon>
        <taxon>Gobiaria</taxon>
        <taxon>Gobiiformes</taxon>
        <taxon>Gobioidei</taxon>
        <taxon>Gobiidae</taxon>
        <taxon>Gobiinae</taxon>
        <taxon>Knipowitschia</taxon>
    </lineage>
</organism>
<keyword evidence="3" id="KW-1185">Reference proteome</keyword>
<evidence type="ECO:0000313" key="2">
    <source>
        <dbReference type="EMBL" id="CAL1613016.1"/>
    </source>
</evidence>
<gene>
    <name evidence="2" type="ORF">KC01_LOCUS39284</name>
</gene>
<accession>A0AAV2MHY4</accession>
<feature type="region of interest" description="Disordered" evidence="1">
    <location>
        <begin position="66"/>
        <end position="98"/>
    </location>
</feature>
<proteinExistence type="predicted"/>
<evidence type="ECO:0000313" key="3">
    <source>
        <dbReference type="Proteomes" id="UP001497482"/>
    </source>
</evidence>
<protein>
    <submittedName>
        <fullName evidence="2">Uncharacterized protein</fullName>
    </submittedName>
</protein>
<sequence length="116" mass="12859">MISESATPGTRFPLESAIGSGRGIKRVTHLRRDYEQIYFHLDVPTQSDGTRYRRSWCRSEPGTGAACGATVTGKNAPRGNSSHSAQRHDQDDGPYGDELYTFSNHVSIREKELFGV</sequence>